<evidence type="ECO:0000313" key="2">
    <source>
        <dbReference type="EMBL" id="PRH82611.1"/>
    </source>
</evidence>
<protein>
    <submittedName>
        <fullName evidence="2">Uncharacterized protein</fullName>
    </submittedName>
</protein>
<dbReference type="AlphaFoldDB" id="A0A2P6M9D9"/>
<evidence type="ECO:0000256" key="1">
    <source>
        <dbReference type="SAM" id="MobiDB-lite"/>
    </source>
</evidence>
<comment type="caution">
    <text evidence="2">The sequence shown here is derived from an EMBL/GenBank/DDBJ whole genome shotgun (WGS) entry which is preliminary data.</text>
</comment>
<sequence length="126" mass="13576">MTTLTLDHLSEPQRQALQGPPARPANHFDQLAGRFAAQADKALSQGRPLVARTLEGYARLARDLATPDTDARWNVADPTADVPPALLLPDGRYSCDGCEAATERADLVERPEGFLCPDCVQPGVRA</sequence>
<dbReference type="EMBL" id="PVLF01000006">
    <property type="protein sequence ID" value="PRH82611.1"/>
    <property type="molecule type" value="Genomic_DNA"/>
</dbReference>
<reference evidence="2 3" key="1">
    <citation type="submission" date="2018-03" db="EMBL/GenBank/DDBJ databases">
        <title>Arenimonas caeni sp. nov., isolated from activated sludge.</title>
        <authorList>
            <person name="Liu H."/>
        </authorList>
    </citation>
    <scope>NUCLEOTIDE SEQUENCE [LARGE SCALE GENOMIC DNA]</scope>
    <source>
        <strain evidence="3">z29</strain>
    </source>
</reference>
<feature type="region of interest" description="Disordered" evidence="1">
    <location>
        <begin position="1"/>
        <end position="23"/>
    </location>
</feature>
<name>A0A2P6M9D9_9GAMM</name>
<organism evidence="2 3">
    <name type="scientific">Arenimonas caeni</name>
    <dbReference type="NCBI Taxonomy" id="2058085"/>
    <lineage>
        <taxon>Bacteria</taxon>
        <taxon>Pseudomonadati</taxon>
        <taxon>Pseudomonadota</taxon>
        <taxon>Gammaproteobacteria</taxon>
        <taxon>Lysobacterales</taxon>
        <taxon>Lysobacteraceae</taxon>
        <taxon>Arenimonas</taxon>
    </lineage>
</organism>
<gene>
    <name evidence="2" type="ORF">C6N40_06460</name>
</gene>
<dbReference type="RefSeq" id="WP_106990188.1">
    <property type="nucleotide sequence ID" value="NZ_KZ679087.1"/>
</dbReference>
<dbReference type="Proteomes" id="UP000241736">
    <property type="component" value="Unassembled WGS sequence"/>
</dbReference>
<keyword evidence="3" id="KW-1185">Reference proteome</keyword>
<accession>A0A2P6M9D9</accession>
<evidence type="ECO:0000313" key="3">
    <source>
        <dbReference type="Proteomes" id="UP000241736"/>
    </source>
</evidence>
<proteinExistence type="predicted"/>